<name>A0ABM8XPB2_9BURK</name>
<dbReference type="NCBIfam" id="TIGR00215">
    <property type="entry name" value="lpxB"/>
    <property type="match status" value="1"/>
</dbReference>
<evidence type="ECO:0000256" key="3">
    <source>
        <dbReference type="ARBA" id="ARBA00012687"/>
    </source>
</evidence>
<gene>
    <name evidence="11 12" type="primary">lpxB</name>
    <name evidence="12" type="ORF">LMG23992_04652</name>
</gene>
<evidence type="ECO:0000256" key="1">
    <source>
        <dbReference type="ARBA" id="ARBA00002056"/>
    </source>
</evidence>
<keyword evidence="9 11" id="KW-0443">Lipid metabolism</keyword>
<dbReference type="EMBL" id="CAJZAI010000016">
    <property type="protein sequence ID" value="CAG9182071.1"/>
    <property type="molecule type" value="Genomic_DNA"/>
</dbReference>
<evidence type="ECO:0000256" key="8">
    <source>
        <dbReference type="ARBA" id="ARBA00022679"/>
    </source>
</evidence>
<comment type="caution">
    <text evidence="12">The sequence shown here is derived from an EMBL/GenBank/DDBJ whole genome shotgun (WGS) entry which is preliminary data.</text>
</comment>
<evidence type="ECO:0000256" key="6">
    <source>
        <dbReference type="ARBA" id="ARBA00022556"/>
    </source>
</evidence>
<evidence type="ECO:0000313" key="13">
    <source>
        <dbReference type="Proteomes" id="UP000727654"/>
    </source>
</evidence>
<dbReference type="PANTHER" id="PTHR30372">
    <property type="entry name" value="LIPID-A-DISACCHARIDE SYNTHASE"/>
    <property type="match status" value="1"/>
</dbReference>
<comment type="function">
    <text evidence="1 11">Condensation of UDP-2,3-diacylglucosamine and 2,3-diacylglucosamine-1-phosphate to form lipid A disaccharide, a precursor of lipid A, a phosphorylated glycolipid that anchors the lipopolysaccharide to the outer membrane of the cell.</text>
</comment>
<dbReference type="GO" id="GO:0008915">
    <property type="term" value="F:lipid-A-disaccharide synthase activity"/>
    <property type="evidence" value="ECO:0007669"/>
    <property type="project" value="UniProtKB-EC"/>
</dbReference>
<keyword evidence="8 11" id="KW-0808">Transferase</keyword>
<accession>A0ABM8XPB2</accession>
<evidence type="ECO:0000256" key="2">
    <source>
        <dbReference type="ARBA" id="ARBA00007868"/>
    </source>
</evidence>
<dbReference type="SUPFAM" id="SSF53756">
    <property type="entry name" value="UDP-Glycosyltransferase/glycogen phosphorylase"/>
    <property type="match status" value="1"/>
</dbReference>
<evidence type="ECO:0000313" key="12">
    <source>
        <dbReference type="EMBL" id="CAG9182071.1"/>
    </source>
</evidence>
<keyword evidence="13" id="KW-1185">Reference proteome</keyword>
<evidence type="ECO:0000256" key="11">
    <source>
        <dbReference type="HAMAP-Rule" id="MF_00392"/>
    </source>
</evidence>
<proteinExistence type="inferred from homology"/>
<dbReference type="InterPro" id="IPR003835">
    <property type="entry name" value="Glyco_trans_19"/>
</dbReference>
<organism evidence="12 13">
    <name type="scientific">Cupriavidus laharis</name>
    <dbReference type="NCBI Taxonomy" id="151654"/>
    <lineage>
        <taxon>Bacteria</taxon>
        <taxon>Pseudomonadati</taxon>
        <taxon>Pseudomonadota</taxon>
        <taxon>Betaproteobacteria</taxon>
        <taxon>Burkholderiales</taxon>
        <taxon>Burkholderiaceae</taxon>
        <taxon>Cupriavidus</taxon>
    </lineage>
</organism>
<reference evidence="12 13" key="1">
    <citation type="submission" date="2021-08" db="EMBL/GenBank/DDBJ databases">
        <authorList>
            <person name="Peeters C."/>
        </authorList>
    </citation>
    <scope>NUCLEOTIDE SEQUENCE [LARGE SCALE GENOMIC DNA]</scope>
    <source>
        <strain evidence="12 13">LMG 23992</strain>
    </source>
</reference>
<dbReference type="HAMAP" id="MF_00392">
    <property type="entry name" value="LpxB"/>
    <property type="match status" value="1"/>
</dbReference>
<dbReference type="Gene3D" id="3.40.50.2000">
    <property type="entry name" value="Glycogen Phosphorylase B"/>
    <property type="match status" value="1"/>
</dbReference>
<protein>
    <recommendedName>
        <fullName evidence="4 11">Lipid-A-disaccharide synthase</fullName>
        <ecNumber evidence="3 11">2.4.1.182</ecNumber>
    </recommendedName>
</protein>
<comment type="similarity">
    <text evidence="2 11">Belongs to the LpxB family.</text>
</comment>
<keyword evidence="6 11" id="KW-0441">Lipid A biosynthesis</keyword>
<keyword evidence="7 11" id="KW-0328">Glycosyltransferase</keyword>
<comment type="pathway">
    <text evidence="11">Bacterial outer membrane biogenesis; LPS lipid A biosynthesis.</text>
</comment>
<evidence type="ECO:0000256" key="7">
    <source>
        <dbReference type="ARBA" id="ARBA00022676"/>
    </source>
</evidence>
<evidence type="ECO:0000256" key="10">
    <source>
        <dbReference type="ARBA" id="ARBA00048975"/>
    </source>
</evidence>
<evidence type="ECO:0000256" key="9">
    <source>
        <dbReference type="ARBA" id="ARBA00023098"/>
    </source>
</evidence>
<evidence type="ECO:0000256" key="5">
    <source>
        <dbReference type="ARBA" id="ARBA00022516"/>
    </source>
</evidence>
<evidence type="ECO:0000256" key="4">
    <source>
        <dbReference type="ARBA" id="ARBA00020902"/>
    </source>
</evidence>
<comment type="catalytic activity">
    <reaction evidence="10 11">
        <text>a lipid X + a UDP-2-N,3-O-bis[(3R)-3-hydroxyacyl]-alpha-D-glucosamine = a lipid A disaccharide + UDP + H(+)</text>
        <dbReference type="Rhea" id="RHEA:67828"/>
        <dbReference type="ChEBI" id="CHEBI:15378"/>
        <dbReference type="ChEBI" id="CHEBI:58223"/>
        <dbReference type="ChEBI" id="CHEBI:137748"/>
        <dbReference type="ChEBI" id="CHEBI:176338"/>
        <dbReference type="ChEBI" id="CHEBI:176343"/>
        <dbReference type="EC" id="2.4.1.182"/>
    </reaction>
</comment>
<dbReference type="PANTHER" id="PTHR30372:SF4">
    <property type="entry name" value="LIPID-A-DISACCHARIDE SYNTHASE, MITOCHONDRIAL-RELATED"/>
    <property type="match status" value="1"/>
</dbReference>
<dbReference type="Pfam" id="PF02684">
    <property type="entry name" value="LpxB"/>
    <property type="match status" value="1"/>
</dbReference>
<dbReference type="EC" id="2.4.1.182" evidence="3 11"/>
<keyword evidence="5 11" id="KW-0444">Lipid biosynthesis</keyword>
<sequence>MVDAAIRGTLPAGTGTNASQRGTIAMVAGEASGDLLASLMLGGLKARLGDTVSYAGIGGKRMMAEGFVSHWPMETLSVNGYVEVLGSLREILATRRAIRDSLLANPPMCFIGVDAPDFNFGLEVPLRRAGIPVVHFVSPSIWAWRGGRIRTIARAVDHILCLFPFEPEIYAKAGIPATYVGHPLADVIPMVPDVAGARAALGLPAGHRVVAVLPGSRQSEVRNLGATFFAAMAQMQRMDPNLAFVLPAASAPLRAIVESLHQQYPELRLTIVDGKSHQAMEAADVVLLASGTATLEAALYKKPMVISYKVPWLTAQIMKRQGYLPYVGLPNILSGRFVVPELLQDDATPEALARETLLQLNDQGNIAFLYEHFTRMHETLKCNTAQIAADVVIDLVRARGLL</sequence>
<dbReference type="Proteomes" id="UP000727654">
    <property type="component" value="Unassembled WGS sequence"/>
</dbReference>